<accession>A0A0J8B0W4</accession>
<feature type="non-terminal residue" evidence="1">
    <location>
        <position position="133"/>
    </location>
</feature>
<evidence type="ECO:0000313" key="1">
    <source>
        <dbReference type="EMBL" id="KMS93558.1"/>
    </source>
</evidence>
<dbReference type="EMBL" id="KQ101331">
    <property type="protein sequence ID" value="KMS93558.1"/>
    <property type="molecule type" value="Genomic_DNA"/>
</dbReference>
<dbReference type="AlphaFoldDB" id="A0A0J8B0W4"/>
<dbReference type="Gramene" id="KMS93558">
    <property type="protein sequence ID" value="KMS93558"/>
    <property type="gene ID" value="BVRB_030260"/>
</dbReference>
<organism evidence="1 2">
    <name type="scientific">Beta vulgaris subsp. vulgaris</name>
    <name type="common">Beet</name>
    <dbReference type="NCBI Taxonomy" id="3555"/>
    <lineage>
        <taxon>Eukaryota</taxon>
        <taxon>Viridiplantae</taxon>
        <taxon>Streptophyta</taxon>
        <taxon>Embryophyta</taxon>
        <taxon>Tracheophyta</taxon>
        <taxon>Spermatophyta</taxon>
        <taxon>Magnoliopsida</taxon>
        <taxon>eudicotyledons</taxon>
        <taxon>Gunneridae</taxon>
        <taxon>Pentapetalae</taxon>
        <taxon>Caryophyllales</taxon>
        <taxon>Chenopodiaceae</taxon>
        <taxon>Betoideae</taxon>
        <taxon>Beta</taxon>
    </lineage>
</organism>
<reference evidence="1 2" key="1">
    <citation type="journal article" date="2014" name="Nature">
        <title>The genome of the recently domesticated crop plant sugar beet (Beta vulgaris).</title>
        <authorList>
            <person name="Dohm J.C."/>
            <person name="Minoche A.E."/>
            <person name="Holtgrawe D."/>
            <person name="Capella-Gutierrez S."/>
            <person name="Zakrzewski F."/>
            <person name="Tafer H."/>
            <person name="Rupp O."/>
            <person name="Sorensen T.R."/>
            <person name="Stracke R."/>
            <person name="Reinhardt R."/>
            <person name="Goesmann A."/>
            <person name="Kraft T."/>
            <person name="Schulz B."/>
            <person name="Stadler P.F."/>
            <person name="Schmidt T."/>
            <person name="Gabaldon T."/>
            <person name="Lehrach H."/>
            <person name="Weisshaar B."/>
            <person name="Himmelbauer H."/>
        </authorList>
    </citation>
    <scope>NUCLEOTIDE SEQUENCE [LARGE SCALE GENOMIC DNA]</scope>
    <source>
        <tissue evidence="1">Taproot</tissue>
    </source>
</reference>
<keyword evidence="2" id="KW-1185">Reference proteome</keyword>
<protein>
    <submittedName>
        <fullName evidence="1">Uncharacterized protein</fullName>
    </submittedName>
</protein>
<name>A0A0J8B0W4_BETVV</name>
<sequence>DNITSFDSAGDGTFAFLTASNKLYCGHIDSWRIVQVPYPLLDTPNMLSRVLFDGEDSLRLAYVVNGSTADQVVVTDSLQDLLQSAYNNDVKDHHLICPYKTLEFTLNGDSIKADRIDEPIFIDYQDQINLTIY</sequence>
<proteinExistence type="predicted"/>
<evidence type="ECO:0000313" key="2">
    <source>
        <dbReference type="Proteomes" id="UP000035740"/>
    </source>
</evidence>
<feature type="non-terminal residue" evidence="1">
    <location>
        <position position="1"/>
    </location>
</feature>
<gene>
    <name evidence="1" type="ORF">BVRB_030260</name>
</gene>
<dbReference type="Proteomes" id="UP000035740">
    <property type="component" value="Unassembled WGS sequence"/>
</dbReference>